<sequence>MSGFIGIDLGTTYSCIAIYRDGHVEVIANYQGHRTTPSLVAFTSTERLVGDEAQQINGIDFKNIVFDVKRLIGRNFNDIEVQSNLRYWPFKVIERNGKPFIQVEYKNEIKDFMPEEISAMILSKLKDYAQDYLGEEVKDVVITVPAYFNDAQRRATVDASRIAGLNVLQIINEPTAAALAYGLNKTIKGEENILVVDVGGGTTDVSLLSINNGTFTVKATAGDTRLGGEDLTNRLVDYFVEEFKRKYDRDISTNSRSLNRLRKLCERAKCILSSSFYASVEIEHLFDGIDLYSGITRAQFEELNSDYFEKILEPIERVLSDTDLDKSDIDEIVLVGGSTRIPKIQQLVTSYFDGKKLNKTVNPDEAVACGAAIQSANISGDQSESIKNINLQDVISLSLGVDNRGTTVDTIIKRNTHIPAEGKDIRITCRDGQTVIRFKVLQGERELVKDNTVLGEVVLEGITSAPRGETKVELTYKVDINGIIHVSAVELGTGLSREITISNNELSQEEIEHLINEAEMYREEDRKAKERIQSMNKLDDYARQLLKRLNNEKDRYKIKIEDENKLRNIITATIEWIFDHHDASKEEYDEKRNELLNLASSLFK</sequence>
<dbReference type="Gene3D" id="3.30.30.30">
    <property type="match status" value="1"/>
</dbReference>
<dbReference type="PANTHER" id="PTHR19375">
    <property type="entry name" value="HEAT SHOCK PROTEIN 70KDA"/>
    <property type="match status" value="1"/>
</dbReference>
<feature type="non-terminal residue" evidence="5">
    <location>
        <position position="1"/>
    </location>
</feature>
<dbReference type="SUPFAM" id="SSF53067">
    <property type="entry name" value="Actin-like ATPase domain"/>
    <property type="match status" value="2"/>
</dbReference>
<reference evidence="5 6" key="1">
    <citation type="submission" date="2016-08" db="EMBL/GenBank/DDBJ databases">
        <title>Genomes of anaerobic fungi encode conserved fungal cellulosomes for biomass hydrolysis.</title>
        <authorList>
            <consortium name="DOE Joint Genome Institute"/>
            <person name="Haitjema C.H."/>
            <person name="Gilmore S.P."/>
            <person name="Henske J.K."/>
            <person name="Solomon K.V."/>
            <person name="De Groot R."/>
            <person name="Kuo A."/>
            <person name="Mondo S.J."/>
            <person name="Salamov A.A."/>
            <person name="Labutti K."/>
            <person name="Zhao Z."/>
            <person name="Chiniquy J."/>
            <person name="Barry K."/>
            <person name="Brewer H.M."/>
            <person name="Purvine S.O."/>
            <person name="Wright A.T."/>
            <person name="Boxma B."/>
            <person name="Van Alen T."/>
            <person name="Hackstein J.H."/>
            <person name="Baker S.E."/>
            <person name="Grigoriev I.V."/>
            <person name="O'Malley M.A."/>
        </authorList>
    </citation>
    <scope>NUCLEOTIDE SEQUENCE [LARGE SCALE GENOMIC DNA]</scope>
    <source>
        <strain evidence="6">finn</strain>
    </source>
</reference>
<comment type="similarity">
    <text evidence="3">Belongs to the heat shock protein 70 family.</text>
</comment>
<keyword evidence="6" id="KW-1185">Reference proteome</keyword>
<dbReference type="Gene3D" id="2.60.34.10">
    <property type="entry name" value="Substrate Binding Domain Of DNAk, Chain A, domain 1"/>
    <property type="match status" value="1"/>
</dbReference>
<dbReference type="EMBL" id="MCFH01000054">
    <property type="protein sequence ID" value="ORX43258.1"/>
    <property type="molecule type" value="Genomic_DNA"/>
</dbReference>
<dbReference type="Gene3D" id="1.20.1270.10">
    <property type="match status" value="1"/>
</dbReference>
<dbReference type="GO" id="GO:0005524">
    <property type="term" value="F:ATP binding"/>
    <property type="evidence" value="ECO:0007669"/>
    <property type="project" value="UniProtKB-KW"/>
</dbReference>
<dbReference type="InterPro" id="IPR018181">
    <property type="entry name" value="Heat_shock_70_CS"/>
</dbReference>
<protein>
    <submittedName>
        <fullName evidence="5">Heat shock protein SSA1</fullName>
    </submittedName>
</protein>
<keyword evidence="1 3" id="KW-0547">Nucleotide-binding</keyword>
<evidence type="ECO:0000256" key="4">
    <source>
        <dbReference type="SAM" id="Coils"/>
    </source>
</evidence>
<dbReference type="InterPro" id="IPR029048">
    <property type="entry name" value="HSP70_C_sf"/>
</dbReference>
<dbReference type="SUPFAM" id="SSF100920">
    <property type="entry name" value="Heat shock protein 70kD (HSP70), peptide-binding domain"/>
    <property type="match status" value="1"/>
</dbReference>
<organism evidence="5 6">
    <name type="scientific">Piromyces finnis</name>
    <dbReference type="NCBI Taxonomy" id="1754191"/>
    <lineage>
        <taxon>Eukaryota</taxon>
        <taxon>Fungi</taxon>
        <taxon>Fungi incertae sedis</taxon>
        <taxon>Chytridiomycota</taxon>
        <taxon>Chytridiomycota incertae sedis</taxon>
        <taxon>Neocallimastigomycetes</taxon>
        <taxon>Neocallimastigales</taxon>
        <taxon>Neocallimastigaceae</taxon>
        <taxon>Piromyces</taxon>
    </lineage>
</organism>
<dbReference type="Gene3D" id="3.30.420.40">
    <property type="match status" value="2"/>
</dbReference>
<reference evidence="5 6" key="2">
    <citation type="submission" date="2016-08" db="EMBL/GenBank/DDBJ databases">
        <title>Pervasive Adenine N6-methylation of Active Genes in Fungi.</title>
        <authorList>
            <consortium name="DOE Joint Genome Institute"/>
            <person name="Mondo S.J."/>
            <person name="Dannebaum R.O."/>
            <person name="Kuo R.C."/>
            <person name="Labutti K."/>
            <person name="Haridas S."/>
            <person name="Kuo A."/>
            <person name="Salamov A."/>
            <person name="Ahrendt S.R."/>
            <person name="Lipzen A."/>
            <person name="Sullivan W."/>
            <person name="Andreopoulos W.B."/>
            <person name="Clum A."/>
            <person name="Lindquist E."/>
            <person name="Daum C."/>
            <person name="Ramamoorthy G.K."/>
            <person name="Gryganskyi A."/>
            <person name="Culley D."/>
            <person name="Magnuson J.K."/>
            <person name="James T.Y."/>
            <person name="O'Malley M.A."/>
            <person name="Stajich J.E."/>
            <person name="Spatafora J.W."/>
            <person name="Visel A."/>
            <person name="Grigoriev I.V."/>
        </authorList>
    </citation>
    <scope>NUCLEOTIDE SEQUENCE [LARGE SCALE GENOMIC DNA]</scope>
    <source>
        <strain evidence="6">finn</strain>
    </source>
</reference>
<dbReference type="FunFam" id="3.30.30.30:FF:000001">
    <property type="entry name" value="heat shock 70 kDa protein-like"/>
    <property type="match status" value="1"/>
</dbReference>
<dbReference type="FunFam" id="3.90.640.10:FF:000002">
    <property type="entry name" value="Heat shock 70 kDa"/>
    <property type="match status" value="1"/>
</dbReference>
<dbReference type="SUPFAM" id="SSF100934">
    <property type="entry name" value="Heat shock protein 70kD (HSP70), C-terminal subdomain"/>
    <property type="match status" value="1"/>
</dbReference>
<dbReference type="InterPro" id="IPR043129">
    <property type="entry name" value="ATPase_NBD"/>
</dbReference>
<comment type="caution">
    <text evidence="5">The sequence shown here is derived from an EMBL/GenBank/DDBJ whole genome shotgun (WGS) entry which is preliminary data.</text>
</comment>
<dbReference type="STRING" id="1754191.A0A1Y1UY42"/>
<dbReference type="AlphaFoldDB" id="A0A1Y1UY42"/>
<evidence type="ECO:0000256" key="2">
    <source>
        <dbReference type="ARBA" id="ARBA00022840"/>
    </source>
</evidence>
<dbReference type="Pfam" id="PF00012">
    <property type="entry name" value="HSP70"/>
    <property type="match status" value="1"/>
</dbReference>
<dbReference type="PRINTS" id="PR00301">
    <property type="entry name" value="HEATSHOCK70"/>
</dbReference>
<keyword evidence="2 3" id="KW-0067">ATP-binding</keyword>
<dbReference type="Gene3D" id="3.90.640.10">
    <property type="entry name" value="Actin, Chain A, domain 4"/>
    <property type="match status" value="1"/>
</dbReference>
<evidence type="ECO:0000313" key="5">
    <source>
        <dbReference type="EMBL" id="ORX43258.1"/>
    </source>
</evidence>
<keyword evidence="5" id="KW-0346">Stress response</keyword>
<dbReference type="GO" id="GO:0140662">
    <property type="term" value="F:ATP-dependent protein folding chaperone"/>
    <property type="evidence" value="ECO:0007669"/>
    <property type="project" value="InterPro"/>
</dbReference>
<dbReference type="InterPro" id="IPR029047">
    <property type="entry name" value="HSP70_peptide-bd_sf"/>
</dbReference>
<dbReference type="InterPro" id="IPR013126">
    <property type="entry name" value="Hsp_70_fam"/>
</dbReference>
<evidence type="ECO:0000256" key="1">
    <source>
        <dbReference type="ARBA" id="ARBA00022741"/>
    </source>
</evidence>
<dbReference type="OrthoDB" id="2401965at2759"/>
<dbReference type="PROSITE" id="PS00297">
    <property type="entry name" value="HSP70_1"/>
    <property type="match status" value="1"/>
</dbReference>
<keyword evidence="4" id="KW-0175">Coiled coil</keyword>
<dbReference type="FunFam" id="3.30.420.40:FF:000026">
    <property type="entry name" value="Heat shock protein 70"/>
    <property type="match status" value="1"/>
</dbReference>
<name>A0A1Y1UY42_9FUNG</name>
<gene>
    <name evidence="5" type="ORF">BCR36DRAFT_361293</name>
</gene>
<feature type="coiled-coil region" evidence="4">
    <location>
        <begin position="504"/>
        <end position="566"/>
    </location>
</feature>
<evidence type="ECO:0000256" key="3">
    <source>
        <dbReference type="RuleBase" id="RU003322"/>
    </source>
</evidence>
<dbReference type="PROSITE" id="PS00329">
    <property type="entry name" value="HSP70_2"/>
    <property type="match status" value="1"/>
</dbReference>
<dbReference type="PROSITE" id="PS01036">
    <property type="entry name" value="HSP70_3"/>
    <property type="match status" value="1"/>
</dbReference>
<accession>A0A1Y1UY42</accession>
<evidence type="ECO:0000313" key="6">
    <source>
        <dbReference type="Proteomes" id="UP000193719"/>
    </source>
</evidence>
<dbReference type="Proteomes" id="UP000193719">
    <property type="component" value="Unassembled WGS sequence"/>
</dbReference>
<proteinExistence type="inferred from homology"/>